<feature type="transmembrane region" description="Helical" evidence="1">
    <location>
        <begin position="109"/>
        <end position="133"/>
    </location>
</feature>
<dbReference type="WBParaSite" id="L893_g1374.t1">
    <property type="protein sequence ID" value="L893_g1374.t1"/>
    <property type="gene ID" value="L893_g1374"/>
</dbReference>
<keyword evidence="1" id="KW-0472">Membrane</keyword>
<evidence type="ECO:0000256" key="1">
    <source>
        <dbReference type="SAM" id="Phobius"/>
    </source>
</evidence>
<keyword evidence="1" id="KW-1133">Transmembrane helix</keyword>
<accession>A0A1I7Y875</accession>
<dbReference type="AlphaFoldDB" id="A0A1I7Y875"/>
<evidence type="ECO:0000313" key="3">
    <source>
        <dbReference type="WBParaSite" id="L893_g1374.t1"/>
    </source>
</evidence>
<organism evidence="2 3">
    <name type="scientific">Steinernema glaseri</name>
    <dbReference type="NCBI Taxonomy" id="37863"/>
    <lineage>
        <taxon>Eukaryota</taxon>
        <taxon>Metazoa</taxon>
        <taxon>Ecdysozoa</taxon>
        <taxon>Nematoda</taxon>
        <taxon>Chromadorea</taxon>
        <taxon>Rhabditida</taxon>
        <taxon>Tylenchina</taxon>
        <taxon>Panagrolaimomorpha</taxon>
        <taxon>Strongyloidoidea</taxon>
        <taxon>Steinernematidae</taxon>
        <taxon>Steinernema</taxon>
    </lineage>
</organism>
<reference evidence="3" key="1">
    <citation type="submission" date="2016-11" db="UniProtKB">
        <authorList>
            <consortium name="WormBaseParasite"/>
        </authorList>
    </citation>
    <scope>IDENTIFICATION</scope>
</reference>
<keyword evidence="2" id="KW-1185">Reference proteome</keyword>
<dbReference type="Gene3D" id="1.20.1070.10">
    <property type="entry name" value="Rhodopsin 7-helix transmembrane proteins"/>
    <property type="match status" value="1"/>
</dbReference>
<name>A0A1I7Y875_9BILA</name>
<protein>
    <submittedName>
        <fullName evidence="3">G_PROTEIN_RECEP_F1_2 domain-containing protein</fullName>
    </submittedName>
</protein>
<dbReference type="Proteomes" id="UP000095287">
    <property type="component" value="Unplaced"/>
</dbReference>
<feature type="transmembrane region" description="Helical" evidence="1">
    <location>
        <begin position="153"/>
        <end position="174"/>
    </location>
</feature>
<evidence type="ECO:0000313" key="2">
    <source>
        <dbReference type="Proteomes" id="UP000095287"/>
    </source>
</evidence>
<proteinExistence type="predicted"/>
<keyword evidence="1" id="KW-0812">Transmembrane</keyword>
<feature type="transmembrane region" description="Helical" evidence="1">
    <location>
        <begin position="35"/>
        <end position="66"/>
    </location>
</feature>
<feature type="transmembrane region" description="Helical" evidence="1">
    <location>
        <begin position="78"/>
        <end position="97"/>
    </location>
</feature>
<sequence length="266" mass="28903">MSLNFNDAIFNFCKYYVSPEDYRNALQEELFTNKIGFAVLSVTPALSVVSLLSNVSMLVLVAIALYRDRLPKRSYSVACSRLASDLLMACTIIGTGISANLHSNTNAIIVIYFVIVTFSFVSISISHLLSIIVRQVSLEPASVYNELVQRRSLVGAIGITWTVAIGYGLAYFPIFRAILSKADVSNGMIEVKEETERSAAALTQSATQKREPAPLSSICGMTNAINRFVILGCKTSRSGICQSQSIAVATCSCFRISLPDGEARLT</sequence>